<evidence type="ECO:0000313" key="3">
    <source>
        <dbReference type="Proteomes" id="UP000282971"/>
    </source>
</evidence>
<protein>
    <submittedName>
        <fullName evidence="2">Uncharacterized protein</fullName>
    </submittedName>
</protein>
<evidence type="ECO:0000313" key="2">
    <source>
        <dbReference type="EMBL" id="RVT91307.1"/>
    </source>
</evidence>
<dbReference type="OrthoDB" id="6384190at2"/>
<keyword evidence="1" id="KW-0812">Transmembrane</keyword>
<accession>A0A437M0U6</accession>
<gene>
    <name evidence="2" type="ORF">EOD43_17535</name>
</gene>
<sequence length="222" mass="24045">MPRSLYRKLWRYNAFVVALCGTMGLGLLGFGAWQVIGRTPHLIEETARPTAFESANNLPSLSDAKIIGGTSLLAIKTQANDAAAYSEQQDRNVLLIDLRNGKSRYVLPDNKRKLVQWYILPASADDGNGVGRAYVALVGDDRPETTPRYDVLIGNVATGQQAWAARGVTALDAPELIDDNAIALLISNGNALSYHRYGLATLAREAVRPVAMIATAKPPQSR</sequence>
<proteinExistence type="predicted"/>
<organism evidence="2 3">
    <name type="scientific">Sphingomonas crocodyli</name>
    <dbReference type="NCBI Taxonomy" id="1979270"/>
    <lineage>
        <taxon>Bacteria</taxon>
        <taxon>Pseudomonadati</taxon>
        <taxon>Pseudomonadota</taxon>
        <taxon>Alphaproteobacteria</taxon>
        <taxon>Sphingomonadales</taxon>
        <taxon>Sphingomonadaceae</taxon>
        <taxon>Sphingomonas</taxon>
    </lineage>
</organism>
<comment type="caution">
    <text evidence="2">The sequence shown here is derived from an EMBL/GenBank/DDBJ whole genome shotgun (WGS) entry which is preliminary data.</text>
</comment>
<name>A0A437M0U6_9SPHN</name>
<evidence type="ECO:0000256" key="1">
    <source>
        <dbReference type="SAM" id="Phobius"/>
    </source>
</evidence>
<dbReference type="Proteomes" id="UP000282971">
    <property type="component" value="Unassembled WGS sequence"/>
</dbReference>
<dbReference type="RefSeq" id="WP_127745320.1">
    <property type="nucleotide sequence ID" value="NZ_SACN01000002.1"/>
</dbReference>
<keyword evidence="1" id="KW-1133">Transmembrane helix</keyword>
<dbReference type="AlphaFoldDB" id="A0A437M0U6"/>
<keyword evidence="3" id="KW-1185">Reference proteome</keyword>
<dbReference type="EMBL" id="SACN01000002">
    <property type="protein sequence ID" value="RVT91307.1"/>
    <property type="molecule type" value="Genomic_DNA"/>
</dbReference>
<reference evidence="2 3" key="1">
    <citation type="submission" date="2019-01" db="EMBL/GenBank/DDBJ databases">
        <authorList>
            <person name="Chen W.-M."/>
        </authorList>
    </citation>
    <scope>NUCLEOTIDE SEQUENCE [LARGE SCALE GENOMIC DNA]</scope>
    <source>
        <strain evidence="2 3">CCP-7</strain>
    </source>
</reference>
<feature type="transmembrane region" description="Helical" evidence="1">
    <location>
        <begin position="12"/>
        <end position="33"/>
    </location>
</feature>
<keyword evidence="1" id="KW-0472">Membrane</keyword>